<evidence type="ECO:0000256" key="1">
    <source>
        <dbReference type="SAM" id="MobiDB-lite"/>
    </source>
</evidence>
<name>A0A4D6LR24_VIGUN</name>
<keyword evidence="4" id="KW-1185">Reference proteome</keyword>
<keyword evidence="2" id="KW-0472">Membrane</keyword>
<dbReference type="EMBL" id="CP039348">
    <property type="protein sequence ID" value="QCD90444.1"/>
    <property type="molecule type" value="Genomic_DNA"/>
</dbReference>
<feature type="region of interest" description="Disordered" evidence="1">
    <location>
        <begin position="75"/>
        <end position="95"/>
    </location>
</feature>
<feature type="compositionally biased region" description="Basic and acidic residues" evidence="1">
    <location>
        <begin position="129"/>
        <end position="138"/>
    </location>
</feature>
<feature type="compositionally biased region" description="Basic and acidic residues" evidence="1">
    <location>
        <begin position="177"/>
        <end position="189"/>
    </location>
</feature>
<evidence type="ECO:0000256" key="2">
    <source>
        <dbReference type="SAM" id="Phobius"/>
    </source>
</evidence>
<dbReference type="Proteomes" id="UP000501690">
    <property type="component" value="Linkage Group LG4"/>
</dbReference>
<keyword evidence="2" id="KW-0812">Transmembrane</keyword>
<feature type="transmembrane region" description="Helical" evidence="2">
    <location>
        <begin position="97"/>
        <end position="117"/>
    </location>
</feature>
<feature type="region of interest" description="Disordered" evidence="1">
    <location>
        <begin position="117"/>
        <end position="189"/>
    </location>
</feature>
<dbReference type="AlphaFoldDB" id="A0A4D6LR24"/>
<proteinExistence type="predicted"/>
<reference evidence="3 4" key="1">
    <citation type="submission" date="2019-04" db="EMBL/GenBank/DDBJ databases">
        <title>An improved genome assembly and genetic linkage map for asparagus bean, Vigna unguiculata ssp. sesquipedialis.</title>
        <authorList>
            <person name="Xia Q."/>
            <person name="Zhang R."/>
            <person name="Dong Y."/>
        </authorList>
    </citation>
    <scope>NUCLEOTIDE SEQUENCE [LARGE SCALE GENOMIC DNA]</scope>
    <source>
        <tissue evidence="3">Leaf</tissue>
    </source>
</reference>
<protein>
    <submittedName>
        <fullName evidence="3">Uncharacterized protein</fullName>
    </submittedName>
</protein>
<sequence>MYISLITHSNPATPIFPHWTRTTLILAHPHRSFEQENVAAAGILVSLSASGAGVSLDGGGEVVRRETIATGWQRVNTRSSTGKESSRRRGSWHRGRSASVAAAAALMVVAAGVAAMASGRRSAPPVSRASEKKGRSEGETMTSAGSSVDGGRCRRRHSRTAGRASQGRSRVLGGSREGCRRWWSEEKGD</sequence>
<gene>
    <name evidence="3" type="ORF">DEO72_LG4g1400</name>
</gene>
<feature type="compositionally biased region" description="Basic residues" evidence="1">
    <location>
        <begin position="86"/>
        <end position="95"/>
    </location>
</feature>
<evidence type="ECO:0000313" key="3">
    <source>
        <dbReference type="EMBL" id="QCD90444.1"/>
    </source>
</evidence>
<accession>A0A4D6LR24</accession>
<organism evidence="3 4">
    <name type="scientific">Vigna unguiculata</name>
    <name type="common">Cowpea</name>
    <dbReference type="NCBI Taxonomy" id="3917"/>
    <lineage>
        <taxon>Eukaryota</taxon>
        <taxon>Viridiplantae</taxon>
        <taxon>Streptophyta</taxon>
        <taxon>Embryophyta</taxon>
        <taxon>Tracheophyta</taxon>
        <taxon>Spermatophyta</taxon>
        <taxon>Magnoliopsida</taxon>
        <taxon>eudicotyledons</taxon>
        <taxon>Gunneridae</taxon>
        <taxon>Pentapetalae</taxon>
        <taxon>rosids</taxon>
        <taxon>fabids</taxon>
        <taxon>Fabales</taxon>
        <taxon>Fabaceae</taxon>
        <taxon>Papilionoideae</taxon>
        <taxon>50 kb inversion clade</taxon>
        <taxon>NPAAA clade</taxon>
        <taxon>indigoferoid/millettioid clade</taxon>
        <taxon>Phaseoleae</taxon>
        <taxon>Vigna</taxon>
    </lineage>
</organism>
<evidence type="ECO:0000313" key="4">
    <source>
        <dbReference type="Proteomes" id="UP000501690"/>
    </source>
</evidence>
<keyword evidence="2" id="KW-1133">Transmembrane helix</keyword>